<gene>
    <name evidence="1" type="ORF">CDES_11520</name>
</gene>
<sequence>MPAHDMIYAWTLLVKMVVGMLRAPSIGMCTVWTLESFSEPVALPIGALPLASLVAW</sequence>
<name>A0A0M5IUG2_9CORY</name>
<proteinExistence type="predicted"/>
<keyword evidence="2" id="KW-1185">Reference proteome</keyword>
<dbReference type="Proteomes" id="UP000068067">
    <property type="component" value="Chromosome"/>
</dbReference>
<dbReference type="PATRIC" id="fig|931089.4.peg.2330"/>
<evidence type="ECO:0000313" key="2">
    <source>
        <dbReference type="Proteomes" id="UP000068067"/>
    </source>
</evidence>
<protein>
    <submittedName>
        <fullName evidence="1">Uncharacterized protein</fullName>
    </submittedName>
</protein>
<reference evidence="1 2" key="1">
    <citation type="submission" date="2014-08" db="EMBL/GenBank/DDBJ databases">
        <title>Complete genome sequence of Corynebacterium deserti GIMN1.010 (=DSM 45689), isolated from desert sand in western China.</title>
        <authorList>
            <person name="Ruckert C."/>
            <person name="Albersmeier A."/>
            <person name="Kalinowski J."/>
        </authorList>
    </citation>
    <scope>NUCLEOTIDE SEQUENCE [LARGE SCALE GENOMIC DNA]</scope>
    <source>
        <strain evidence="1 2">GIMN1.010</strain>
    </source>
</reference>
<dbReference type="AlphaFoldDB" id="A0A0M5IUG2"/>
<accession>A0A0M5IUG2</accession>
<evidence type="ECO:0000313" key="1">
    <source>
        <dbReference type="EMBL" id="ALC06668.1"/>
    </source>
</evidence>
<organism evidence="1 2">
    <name type="scientific">Corynebacterium deserti GIMN1.010</name>
    <dbReference type="NCBI Taxonomy" id="931089"/>
    <lineage>
        <taxon>Bacteria</taxon>
        <taxon>Bacillati</taxon>
        <taxon>Actinomycetota</taxon>
        <taxon>Actinomycetes</taxon>
        <taxon>Mycobacteriales</taxon>
        <taxon>Corynebacteriaceae</taxon>
        <taxon>Corynebacterium</taxon>
    </lineage>
</organism>
<dbReference type="KEGG" id="cdx:CDES_11520"/>
<dbReference type="EMBL" id="CP009220">
    <property type="protein sequence ID" value="ALC06668.1"/>
    <property type="molecule type" value="Genomic_DNA"/>
</dbReference>